<evidence type="ECO:0000256" key="5">
    <source>
        <dbReference type="ARBA" id="ARBA00023277"/>
    </source>
</evidence>
<dbReference type="PIRSF" id="PIRSF009360">
    <property type="entry name" value="UCP009360"/>
    <property type="match status" value="1"/>
</dbReference>
<dbReference type="GO" id="GO:0006004">
    <property type="term" value="P:fucose metabolic process"/>
    <property type="evidence" value="ECO:0007669"/>
    <property type="project" value="UniProtKB-KW"/>
</dbReference>
<evidence type="ECO:0000256" key="4">
    <source>
        <dbReference type="ARBA" id="ARBA00023253"/>
    </source>
</evidence>
<dbReference type="OrthoDB" id="1899018at2759"/>
<evidence type="ECO:0000256" key="1">
    <source>
        <dbReference type="ARBA" id="ARBA00007737"/>
    </source>
</evidence>
<keyword evidence="2" id="KW-0328">Glycosyltransferase</keyword>
<dbReference type="RefSeq" id="XP_008801515.1">
    <property type="nucleotide sequence ID" value="XM_008803293.4"/>
</dbReference>
<reference evidence="8" key="2">
    <citation type="submission" date="2025-08" db="UniProtKB">
        <authorList>
            <consortium name="RefSeq"/>
        </authorList>
    </citation>
    <scope>IDENTIFICATION</scope>
    <source>
        <tissue evidence="8">Young leaves</tissue>
    </source>
</reference>
<dbReference type="PANTHER" id="PTHR31288:SF5">
    <property type="entry name" value="PROTEIN MANNAN SYNTHESIS-RELATED 1"/>
    <property type="match status" value="1"/>
</dbReference>
<accession>A0A8B7CL97</accession>
<dbReference type="InterPro" id="IPR019378">
    <property type="entry name" value="GDP-Fuc_O-FucTrfase"/>
</dbReference>
<evidence type="ECO:0000256" key="2">
    <source>
        <dbReference type="ARBA" id="ARBA00022676"/>
    </source>
</evidence>
<evidence type="ECO:0000256" key="6">
    <source>
        <dbReference type="ARBA" id="ARBA00030350"/>
    </source>
</evidence>
<sequence length="424" mass="47820">MAVDPRQVLAAFLTLSMFAMLGNMIKKDHFDNVEVSLPMLSSQSDSKFSVMRVEDLEGRKHSKVKEGPWSENGQELKTCWNRPAKMEAEQTKGFITFSLTGGPEYHVSQITDAVVIARYLGATLVLPDIRGSELGQKKNFEDLYDSDKFMRSMDGVIKIVKEVPAEVATEKPAVVRVPNRASEDFIAANIEPVFRTKNYLRLATFFPSINMKVREKRNGDLDSTACLAMFGSLELKPEIYEVAERMVERLRTISRKSDGHFLAVDLRVDILEKKSCKESRDTGRKSCYSAQEIGDFLRKIGFDGDTTIYLTQTWWHESLNPLKEIFPKTYTKDDIIPVDKKGEFLRSESSELERALDFHICSRSDVFVPAISGLFYGNVAGKRIASGRTQILVPSQVPASSARPPDFISGYVTKKNHLAYSCYC</sequence>
<dbReference type="InterPro" id="IPR024709">
    <property type="entry name" value="FucosylTrfase_pln"/>
</dbReference>
<evidence type="ECO:0000256" key="3">
    <source>
        <dbReference type="ARBA" id="ARBA00022679"/>
    </source>
</evidence>
<gene>
    <name evidence="8" type="primary">LOC103715609</name>
</gene>
<organism evidence="7 8">
    <name type="scientific">Phoenix dactylifera</name>
    <name type="common">Date palm</name>
    <dbReference type="NCBI Taxonomy" id="42345"/>
    <lineage>
        <taxon>Eukaryota</taxon>
        <taxon>Viridiplantae</taxon>
        <taxon>Streptophyta</taxon>
        <taxon>Embryophyta</taxon>
        <taxon>Tracheophyta</taxon>
        <taxon>Spermatophyta</taxon>
        <taxon>Magnoliopsida</taxon>
        <taxon>Liliopsida</taxon>
        <taxon>Arecaceae</taxon>
        <taxon>Coryphoideae</taxon>
        <taxon>Phoeniceae</taxon>
        <taxon>Phoenix</taxon>
    </lineage>
</organism>
<keyword evidence="5" id="KW-0119">Carbohydrate metabolism</keyword>
<dbReference type="CDD" id="cd11299">
    <property type="entry name" value="O-FucT_plant"/>
    <property type="match status" value="1"/>
</dbReference>
<protein>
    <recommendedName>
        <fullName evidence="6">O-fucosyltransferase family protein</fullName>
    </recommendedName>
</protein>
<reference evidence="7" key="1">
    <citation type="journal article" date="2019" name="Nat. Commun.">
        <title>Genome-wide association mapping of date palm fruit traits.</title>
        <authorList>
            <person name="Hazzouri K.M."/>
            <person name="Gros-Balthazard M."/>
            <person name="Flowers J.M."/>
            <person name="Copetti D."/>
            <person name="Lemansour A."/>
            <person name="Lebrun M."/>
            <person name="Masmoudi K."/>
            <person name="Ferrand S."/>
            <person name="Dhar M.I."/>
            <person name="Fresquez Z.A."/>
            <person name="Rosas U."/>
            <person name="Zhang J."/>
            <person name="Talag J."/>
            <person name="Lee S."/>
            <person name="Kudrna D."/>
            <person name="Powell R.F."/>
            <person name="Leitch I.J."/>
            <person name="Krueger R.R."/>
            <person name="Wing R.A."/>
            <person name="Amiri K.M.A."/>
            <person name="Purugganan M.D."/>
        </authorList>
    </citation>
    <scope>NUCLEOTIDE SEQUENCE [LARGE SCALE GENOMIC DNA]</scope>
    <source>
        <strain evidence="7">cv. Khalas</strain>
    </source>
</reference>
<dbReference type="AlphaFoldDB" id="A0A8B7CL97"/>
<dbReference type="KEGG" id="pda:103715609"/>
<keyword evidence="7" id="KW-1185">Reference proteome</keyword>
<dbReference type="GeneID" id="103715609"/>
<proteinExistence type="inferred from homology"/>
<name>A0A8B7CL97_PHODC</name>
<evidence type="ECO:0000313" key="7">
    <source>
        <dbReference type="Proteomes" id="UP000228380"/>
    </source>
</evidence>
<keyword evidence="3" id="KW-0808">Transferase</keyword>
<comment type="similarity">
    <text evidence="1">Belongs to the glycosyltransferase GT106 family.</text>
</comment>
<dbReference type="Proteomes" id="UP000228380">
    <property type="component" value="Chromosome 9"/>
</dbReference>
<evidence type="ECO:0000313" key="8">
    <source>
        <dbReference type="RefSeq" id="XP_008801515.1"/>
    </source>
</evidence>
<keyword evidence="4" id="KW-0294">Fucose metabolism</keyword>
<dbReference type="Pfam" id="PF10250">
    <property type="entry name" value="O-FucT"/>
    <property type="match status" value="1"/>
</dbReference>
<dbReference type="GO" id="GO:0016757">
    <property type="term" value="F:glycosyltransferase activity"/>
    <property type="evidence" value="ECO:0007669"/>
    <property type="project" value="UniProtKB-KW"/>
</dbReference>
<dbReference type="PANTHER" id="PTHR31288">
    <property type="entry name" value="O-FUCOSYLTRANSFERASE FAMILY PROTEIN"/>
    <property type="match status" value="1"/>
</dbReference>